<dbReference type="AlphaFoldDB" id="A0A936TH40"/>
<evidence type="ECO:0000313" key="10">
    <source>
        <dbReference type="Proteomes" id="UP000727993"/>
    </source>
</evidence>
<gene>
    <name evidence="9" type="ORF">IPN02_16585</name>
</gene>
<proteinExistence type="inferred from homology"/>
<dbReference type="SUPFAM" id="SSF51905">
    <property type="entry name" value="FAD/NAD(P)-binding domain"/>
    <property type="match status" value="2"/>
</dbReference>
<evidence type="ECO:0000256" key="4">
    <source>
        <dbReference type="ARBA" id="ARBA00022827"/>
    </source>
</evidence>
<dbReference type="PRINTS" id="PR00411">
    <property type="entry name" value="PNDRDTASEI"/>
</dbReference>
<dbReference type="InterPro" id="IPR023753">
    <property type="entry name" value="FAD/NAD-binding_dom"/>
</dbReference>
<comment type="similarity">
    <text evidence="1">Belongs to the NADH dehydrogenase family.</text>
</comment>
<dbReference type="Gene3D" id="3.50.50.100">
    <property type="match status" value="1"/>
</dbReference>
<dbReference type="Pfam" id="PF07992">
    <property type="entry name" value="Pyr_redox_2"/>
    <property type="match status" value="1"/>
</dbReference>
<organism evidence="9 10">
    <name type="scientific">Candidatus Neomicrothrix subdominans</name>
    <dbReference type="NCBI Taxonomy" id="2954438"/>
    <lineage>
        <taxon>Bacteria</taxon>
        <taxon>Bacillati</taxon>
        <taxon>Actinomycetota</taxon>
        <taxon>Acidimicrobiia</taxon>
        <taxon>Acidimicrobiales</taxon>
        <taxon>Microthrixaceae</taxon>
        <taxon>Candidatus Neomicrothrix</taxon>
    </lineage>
</organism>
<dbReference type="PROSITE" id="PS51257">
    <property type="entry name" value="PROKAR_LIPOPROTEIN"/>
    <property type="match status" value="1"/>
</dbReference>
<dbReference type="InterPro" id="IPR045024">
    <property type="entry name" value="NDH-2"/>
</dbReference>
<protein>
    <recommendedName>
        <fullName evidence="2">NADH:ubiquinone reductase (non-electrogenic)</fullName>
        <ecNumber evidence="2">1.6.5.9</ecNumber>
    </recommendedName>
</protein>
<name>A0A936TH40_9ACTN</name>
<evidence type="ECO:0000256" key="2">
    <source>
        <dbReference type="ARBA" id="ARBA00012637"/>
    </source>
</evidence>
<evidence type="ECO:0000256" key="5">
    <source>
        <dbReference type="ARBA" id="ARBA00023002"/>
    </source>
</evidence>
<keyword evidence="6" id="KW-0520">NAD</keyword>
<dbReference type="EMBL" id="JADJZA010000009">
    <property type="protein sequence ID" value="MBK9298410.1"/>
    <property type="molecule type" value="Genomic_DNA"/>
</dbReference>
<comment type="caution">
    <text evidence="9">The sequence shown here is derived from an EMBL/GenBank/DDBJ whole genome shotgun (WGS) entry which is preliminary data.</text>
</comment>
<evidence type="ECO:0000313" key="9">
    <source>
        <dbReference type="EMBL" id="MBK9298410.1"/>
    </source>
</evidence>
<keyword evidence="5" id="KW-0560">Oxidoreductase</keyword>
<evidence type="ECO:0000256" key="3">
    <source>
        <dbReference type="ARBA" id="ARBA00022630"/>
    </source>
</evidence>
<dbReference type="Proteomes" id="UP000727993">
    <property type="component" value="Unassembled WGS sequence"/>
</dbReference>
<dbReference type="PRINTS" id="PR00368">
    <property type="entry name" value="FADPNR"/>
</dbReference>
<evidence type="ECO:0000256" key="7">
    <source>
        <dbReference type="ARBA" id="ARBA00047599"/>
    </source>
</evidence>
<keyword evidence="4" id="KW-0274">FAD</keyword>
<accession>A0A936TH40</accession>
<dbReference type="PANTHER" id="PTHR43706:SF47">
    <property type="entry name" value="EXTERNAL NADH-UBIQUINONE OXIDOREDUCTASE 1, MITOCHONDRIAL-RELATED"/>
    <property type="match status" value="1"/>
</dbReference>
<feature type="domain" description="FAD/NAD(P)-binding" evidence="8">
    <location>
        <begin position="7"/>
        <end position="324"/>
    </location>
</feature>
<dbReference type="EC" id="1.6.5.9" evidence="2"/>
<evidence type="ECO:0000256" key="6">
    <source>
        <dbReference type="ARBA" id="ARBA00023027"/>
    </source>
</evidence>
<sequence>MAEQRSTVVVVGGGFAGVGCATRLARHDVAVTLLDRNNYHQFQPLLYQVATAELAVVDVARPLRGIFARHPSVRVKRVDVVSVDVDGRSVTTADGDTFGGDYLVLAAGSKPNFFNTPGAQQHAFPLYSVADANRLRNRLFEVFEDADNDATLIDRGALNIVVVGAGPTGVETAGAVADLVNDVMPKRYRDLDLDRVAITIVDLGPAVLGPFSDTASAYATKRLGTLGVNLRLKTGVEEVTTEGVLLSDGTEIASRTVVWAGGITAPDLAATSGLDAGRGGRLTAQPDLTVHGHPSVYAIGDMANMTDDTGQALPQLGSVALQAGRWAARNILADVDGRQREPFRYRDKGIMAMVGRGSAVAEVGKRHHELHGTVAFAAWLGVHAWLMSGVRQRVDAFVSWAWDFLGASRGDAVIETDSARIDWGDQDPTGGSP</sequence>
<keyword evidence="3" id="KW-0285">Flavoprotein</keyword>
<comment type="catalytic activity">
    <reaction evidence="7">
        <text>a quinone + NADH + H(+) = a quinol + NAD(+)</text>
        <dbReference type="Rhea" id="RHEA:46160"/>
        <dbReference type="ChEBI" id="CHEBI:15378"/>
        <dbReference type="ChEBI" id="CHEBI:24646"/>
        <dbReference type="ChEBI" id="CHEBI:57540"/>
        <dbReference type="ChEBI" id="CHEBI:57945"/>
        <dbReference type="ChEBI" id="CHEBI:132124"/>
        <dbReference type="EC" id="1.6.5.9"/>
    </reaction>
</comment>
<dbReference type="GO" id="GO:0050136">
    <property type="term" value="F:NADH dehydrogenase (quinone) (non-electrogenic) activity"/>
    <property type="evidence" value="ECO:0007669"/>
    <property type="project" value="UniProtKB-EC"/>
</dbReference>
<dbReference type="InterPro" id="IPR036188">
    <property type="entry name" value="FAD/NAD-bd_sf"/>
</dbReference>
<evidence type="ECO:0000259" key="8">
    <source>
        <dbReference type="Pfam" id="PF07992"/>
    </source>
</evidence>
<dbReference type="PANTHER" id="PTHR43706">
    <property type="entry name" value="NADH DEHYDROGENASE"/>
    <property type="match status" value="1"/>
</dbReference>
<evidence type="ECO:0000256" key="1">
    <source>
        <dbReference type="ARBA" id="ARBA00005272"/>
    </source>
</evidence>
<reference evidence="9 10" key="1">
    <citation type="submission" date="2020-10" db="EMBL/GenBank/DDBJ databases">
        <title>Connecting structure to function with the recovery of over 1000 high-quality activated sludge metagenome-assembled genomes encoding full-length rRNA genes using long-read sequencing.</title>
        <authorList>
            <person name="Singleton C.M."/>
            <person name="Petriglieri F."/>
            <person name="Kristensen J.M."/>
            <person name="Kirkegaard R.H."/>
            <person name="Michaelsen T.Y."/>
            <person name="Andersen M.H."/>
            <person name="Karst S.M."/>
            <person name="Dueholm M.S."/>
            <person name="Nielsen P.H."/>
            <person name="Albertsen M."/>
        </authorList>
    </citation>
    <scope>NUCLEOTIDE SEQUENCE [LARGE SCALE GENOMIC DNA]</scope>
    <source>
        <strain evidence="9">Lyne_18-Q3-R50-59_MAXAC.006</strain>
    </source>
</reference>